<dbReference type="GeneID" id="300403934"/>
<dbReference type="OrthoDB" id="8594062at2"/>
<dbReference type="EMBL" id="CABPSK010000002">
    <property type="protein sequence ID" value="VVD96540.1"/>
    <property type="molecule type" value="Genomic_DNA"/>
</dbReference>
<organism evidence="1 2">
    <name type="scientific">Pandoraea pneumonica</name>
    <dbReference type="NCBI Taxonomy" id="2508299"/>
    <lineage>
        <taxon>Bacteria</taxon>
        <taxon>Pseudomonadati</taxon>
        <taxon>Pseudomonadota</taxon>
        <taxon>Betaproteobacteria</taxon>
        <taxon>Burkholderiales</taxon>
        <taxon>Burkholderiaceae</taxon>
        <taxon>Pandoraea</taxon>
    </lineage>
</organism>
<reference evidence="1 2" key="1">
    <citation type="submission" date="2019-08" db="EMBL/GenBank/DDBJ databases">
        <authorList>
            <person name="Peeters C."/>
        </authorList>
    </citation>
    <scope>NUCLEOTIDE SEQUENCE [LARGE SCALE GENOMIC DNA]</scope>
    <source>
        <strain evidence="1 2">LMG 31114</strain>
    </source>
</reference>
<gene>
    <name evidence="1" type="ORF">PPN31114_01891</name>
</gene>
<evidence type="ECO:0000313" key="2">
    <source>
        <dbReference type="Proteomes" id="UP000366945"/>
    </source>
</evidence>
<proteinExistence type="predicted"/>
<dbReference type="AlphaFoldDB" id="A0A5E4U924"/>
<protein>
    <submittedName>
        <fullName evidence="1">Secretion system effector SseE</fullName>
    </submittedName>
</protein>
<dbReference type="RefSeq" id="WP_150679272.1">
    <property type="nucleotide sequence ID" value="NZ_CABPSK010000002.1"/>
</dbReference>
<name>A0A5E4U924_9BURK</name>
<dbReference type="Proteomes" id="UP000366945">
    <property type="component" value="Unassembled WGS sequence"/>
</dbReference>
<accession>A0A5E4U924</accession>
<sequence>MRTRRLTPRAVLIDGTDILLGWRVTCETMTFTYRVAGSHLIVCAFAACGVSPSLQGAVRELTTLLQQLLTALPDVAAVRGMVLPGLRQSETAVSRARLAAHFESLGARWCSVDGDRWLTFFRQPPSCREIR</sequence>
<keyword evidence="2" id="KW-1185">Reference proteome</keyword>
<evidence type="ECO:0000313" key="1">
    <source>
        <dbReference type="EMBL" id="VVD96540.1"/>
    </source>
</evidence>